<reference evidence="1" key="1">
    <citation type="submission" date="2018-10" db="EMBL/GenBank/DDBJ databases">
        <title>Schaedlerella arabinophila gen. nov. sp. nov., isolated from the mouse intestinal tract and comparative analysis with the genome of the closely related altered Schaedler flora strain ASF502.</title>
        <authorList>
            <person name="Miyake S."/>
            <person name="Soh M."/>
            <person name="Seedorf H."/>
        </authorList>
    </citation>
    <scope>NUCLEOTIDE SEQUENCE [LARGE SCALE GENOMIC DNA]</scope>
    <source>
        <strain evidence="1">DSM 106076</strain>
    </source>
</reference>
<dbReference type="GO" id="GO:0015031">
    <property type="term" value="P:protein transport"/>
    <property type="evidence" value="ECO:0007669"/>
    <property type="project" value="InterPro"/>
</dbReference>
<accession>A0A426DEH8</accession>
<evidence type="ECO:0000313" key="2">
    <source>
        <dbReference type="Proteomes" id="UP000274920"/>
    </source>
</evidence>
<protein>
    <recommendedName>
        <fullName evidence="3">Trigger factor C-terminal domain-containing protein</fullName>
    </recommendedName>
</protein>
<evidence type="ECO:0008006" key="3">
    <source>
        <dbReference type="Google" id="ProtNLM"/>
    </source>
</evidence>
<proteinExistence type="predicted"/>
<dbReference type="Proteomes" id="UP000274920">
    <property type="component" value="Unassembled WGS sequence"/>
</dbReference>
<dbReference type="InterPro" id="IPR037041">
    <property type="entry name" value="Trigger_fac_C_sf"/>
</dbReference>
<dbReference type="GO" id="GO:0006457">
    <property type="term" value="P:protein folding"/>
    <property type="evidence" value="ECO:0007669"/>
    <property type="project" value="InterPro"/>
</dbReference>
<dbReference type="Gene3D" id="1.10.3120.10">
    <property type="entry name" value="Trigger factor, C-terminal domain"/>
    <property type="match status" value="1"/>
</dbReference>
<sequence>MGENDMENRKLMKLYDFRSFKLPEKLLEITVDTERLDKAVAEAAGRFLTIEMTDGGIKEGDFVVVETAPADEGDNGADYRDRAEIVPGHIQVNVGKGFYDFKWEQSLVGKKTGEQVMLPKRGKNQPGTIMQVKRRVYPELTDDIIKQLSIEGINTIPEYRAYLKQEMISEEKMRKSGGVNAWVLKELTRSSVFGDLNEEITAFKEEFKEEVRERAERFQMSYEEMKKQYIEMGATEEVLKECFTYEIYQKTAYADYLNGRIQE</sequence>
<dbReference type="AlphaFoldDB" id="A0A426DEH8"/>
<name>A0A426DEH8_9FIRM</name>
<organism evidence="1 2">
    <name type="scientific">Schaedlerella arabinosiphila</name>
    <dbReference type="NCBI Taxonomy" id="2044587"/>
    <lineage>
        <taxon>Bacteria</taxon>
        <taxon>Bacillati</taxon>
        <taxon>Bacillota</taxon>
        <taxon>Clostridia</taxon>
        <taxon>Lachnospirales</taxon>
        <taxon>Lachnospiraceae</taxon>
        <taxon>Schaedlerella</taxon>
    </lineage>
</organism>
<keyword evidence="2" id="KW-1185">Reference proteome</keyword>
<dbReference type="EMBL" id="RHJS01000002">
    <property type="protein sequence ID" value="RRK31033.1"/>
    <property type="molecule type" value="Genomic_DNA"/>
</dbReference>
<comment type="caution">
    <text evidence="1">The sequence shown here is derived from an EMBL/GenBank/DDBJ whole genome shotgun (WGS) entry which is preliminary data.</text>
</comment>
<evidence type="ECO:0000313" key="1">
    <source>
        <dbReference type="EMBL" id="RRK31033.1"/>
    </source>
</evidence>
<gene>
    <name evidence="1" type="ORF">EBB54_06340</name>
</gene>